<dbReference type="Proteomes" id="UP001600888">
    <property type="component" value="Unassembled WGS sequence"/>
</dbReference>
<evidence type="ECO:0000313" key="2">
    <source>
        <dbReference type="Proteomes" id="UP001600888"/>
    </source>
</evidence>
<gene>
    <name evidence="1" type="ORF">FJTKL_03844</name>
</gene>
<proteinExistence type="predicted"/>
<comment type="caution">
    <text evidence="1">The sequence shown here is derived from an EMBL/GenBank/DDBJ whole genome shotgun (WGS) entry which is preliminary data.</text>
</comment>
<name>A0ABR4F197_9PEZI</name>
<keyword evidence="2" id="KW-1185">Reference proteome</keyword>
<evidence type="ECO:0000313" key="1">
    <source>
        <dbReference type="EMBL" id="KAL2288465.1"/>
    </source>
</evidence>
<dbReference type="EMBL" id="JBAWTH010000016">
    <property type="protein sequence ID" value="KAL2288465.1"/>
    <property type="molecule type" value="Genomic_DNA"/>
</dbReference>
<accession>A0ABR4F197</accession>
<protein>
    <submittedName>
        <fullName evidence="1">Uncharacterized protein</fullName>
    </submittedName>
</protein>
<reference evidence="1 2" key="1">
    <citation type="submission" date="2024-03" db="EMBL/GenBank/DDBJ databases">
        <title>A high-quality draft genome sequence of Diaporthe vaccinii, a causative agent of upright dieback and viscid rot disease in cranberry plants.</title>
        <authorList>
            <person name="Sarrasin M."/>
            <person name="Lang B.F."/>
            <person name="Burger G."/>
        </authorList>
    </citation>
    <scope>NUCLEOTIDE SEQUENCE [LARGE SCALE GENOMIC DNA]</scope>
    <source>
        <strain evidence="1 2">IS7</strain>
    </source>
</reference>
<sequence>MVSIWRIGYQPEYSCFPAQDLSVRLLGVDMNDHIRRWLATIQQQRLGDLPDDALRRLVLCNAIMAIYALKLMYPNADIYAVWEEEDVSGFCSNAEAVSILQDVRRSQVGSVNATLSNVQLLQRFRAQTAERMRDLARIFLELEIGSAVFSGNEDSEDTRIADIQRPAPI</sequence>
<organism evidence="1 2">
    <name type="scientific">Diaporthe vaccinii</name>
    <dbReference type="NCBI Taxonomy" id="105482"/>
    <lineage>
        <taxon>Eukaryota</taxon>
        <taxon>Fungi</taxon>
        <taxon>Dikarya</taxon>
        <taxon>Ascomycota</taxon>
        <taxon>Pezizomycotina</taxon>
        <taxon>Sordariomycetes</taxon>
        <taxon>Sordariomycetidae</taxon>
        <taxon>Diaporthales</taxon>
        <taxon>Diaporthaceae</taxon>
        <taxon>Diaporthe</taxon>
        <taxon>Diaporthe eres species complex</taxon>
    </lineage>
</organism>